<protein>
    <recommendedName>
        <fullName evidence="4">NVEALA protein</fullName>
    </recommendedName>
</protein>
<dbReference type="EMBL" id="FQUT01000012">
    <property type="protein sequence ID" value="SHG26109.1"/>
    <property type="molecule type" value="Genomic_DNA"/>
</dbReference>
<evidence type="ECO:0000313" key="2">
    <source>
        <dbReference type="EMBL" id="SHG26109.1"/>
    </source>
</evidence>
<dbReference type="AlphaFoldDB" id="A0A1M5IDF6"/>
<dbReference type="Proteomes" id="UP000184518">
    <property type="component" value="Unassembled WGS sequence"/>
</dbReference>
<feature type="signal peptide" evidence="1">
    <location>
        <begin position="1"/>
        <end position="20"/>
    </location>
</feature>
<keyword evidence="3" id="KW-1185">Reference proteome</keyword>
<evidence type="ECO:0000256" key="1">
    <source>
        <dbReference type="SAM" id="SignalP"/>
    </source>
</evidence>
<evidence type="ECO:0000313" key="3">
    <source>
        <dbReference type="Proteomes" id="UP000184518"/>
    </source>
</evidence>
<accession>A0A1M5IDF6</accession>
<dbReference type="OrthoDB" id="1260025at2"/>
<keyword evidence="1" id="KW-0732">Signal</keyword>
<gene>
    <name evidence="2" type="ORF">SAMN05443633_11293</name>
</gene>
<organism evidence="2 3">
    <name type="scientific">Chryseobacterium arachidis</name>
    <dbReference type="NCBI Taxonomy" id="1416778"/>
    <lineage>
        <taxon>Bacteria</taxon>
        <taxon>Pseudomonadati</taxon>
        <taxon>Bacteroidota</taxon>
        <taxon>Flavobacteriia</taxon>
        <taxon>Flavobacteriales</taxon>
        <taxon>Weeksellaceae</taxon>
        <taxon>Chryseobacterium group</taxon>
        <taxon>Chryseobacterium</taxon>
    </lineage>
</organism>
<feature type="chain" id="PRO_5012002398" description="NVEALA protein" evidence="1">
    <location>
        <begin position="21"/>
        <end position="84"/>
    </location>
</feature>
<reference evidence="3" key="1">
    <citation type="submission" date="2016-11" db="EMBL/GenBank/DDBJ databases">
        <authorList>
            <person name="Varghese N."/>
            <person name="Submissions S."/>
        </authorList>
    </citation>
    <scope>NUCLEOTIDE SEQUENCE [LARGE SCALE GENOMIC DNA]</scope>
    <source>
        <strain evidence="3">DSM 27619</strain>
    </source>
</reference>
<sequence>MKKLLLPALIVAVGAGAAFAGNMAKFDETAYRFDEAQNLCVVTEKMCGEDANNPVCTWTDGVTQLHRIGSSSTSCGQLLYEIQP</sequence>
<proteinExistence type="predicted"/>
<dbReference type="STRING" id="1416778.SAMN05443633_11293"/>
<dbReference type="RefSeq" id="WP_072961585.1">
    <property type="nucleotide sequence ID" value="NZ_FQUT01000012.1"/>
</dbReference>
<evidence type="ECO:0008006" key="4">
    <source>
        <dbReference type="Google" id="ProtNLM"/>
    </source>
</evidence>
<name>A0A1M5IDF6_9FLAO</name>